<dbReference type="RefSeq" id="WP_190042733.1">
    <property type="nucleotide sequence ID" value="NZ_BNBE01000002.1"/>
</dbReference>
<evidence type="ECO:0000313" key="6">
    <source>
        <dbReference type="EMBL" id="GHG08049.1"/>
    </source>
</evidence>
<dbReference type="CDD" id="cd02440">
    <property type="entry name" value="AdoMet_MTases"/>
    <property type="match status" value="1"/>
</dbReference>
<evidence type="ECO:0000259" key="5">
    <source>
        <dbReference type="Pfam" id="PF13649"/>
    </source>
</evidence>
<reference evidence="6" key="2">
    <citation type="submission" date="2020-09" db="EMBL/GenBank/DDBJ databases">
        <authorList>
            <person name="Sun Q."/>
            <person name="Ohkuma M."/>
        </authorList>
    </citation>
    <scope>NUCLEOTIDE SEQUENCE</scope>
    <source>
        <strain evidence="6">JCM 4122</strain>
    </source>
</reference>
<dbReference type="Proteomes" id="UP000632849">
    <property type="component" value="Unassembled WGS sequence"/>
</dbReference>
<dbReference type="Pfam" id="PF13649">
    <property type="entry name" value="Methyltransf_25"/>
    <property type="match status" value="1"/>
</dbReference>
<evidence type="ECO:0000256" key="3">
    <source>
        <dbReference type="ARBA" id="ARBA00022691"/>
    </source>
</evidence>
<evidence type="ECO:0000256" key="1">
    <source>
        <dbReference type="ARBA" id="ARBA00022603"/>
    </source>
</evidence>
<evidence type="ECO:0000256" key="4">
    <source>
        <dbReference type="SAM" id="MobiDB-lite"/>
    </source>
</evidence>
<dbReference type="InterPro" id="IPR029063">
    <property type="entry name" value="SAM-dependent_MTases_sf"/>
</dbReference>
<dbReference type="SUPFAM" id="SSF53335">
    <property type="entry name" value="S-adenosyl-L-methionine-dependent methyltransferases"/>
    <property type="match status" value="1"/>
</dbReference>
<organism evidence="6 7">
    <name type="scientific">Streptomyces filamentosus</name>
    <name type="common">Streptomyces roseosporus</name>
    <dbReference type="NCBI Taxonomy" id="67294"/>
    <lineage>
        <taxon>Bacteria</taxon>
        <taxon>Bacillati</taxon>
        <taxon>Actinomycetota</taxon>
        <taxon>Actinomycetes</taxon>
        <taxon>Kitasatosporales</taxon>
        <taxon>Streptomycetaceae</taxon>
        <taxon>Streptomyces</taxon>
    </lineage>
</organism>
<proteinExistence type="predicted"/>
<dbReference type="InterPro" id="IPR041698">
    <property type="entry name" value="Methyltransf_25"/>
</dbReference>
<dbReference type="GO" id="GO:0008168">
    <property type="term" value="F:methyltransferase activity"/>
    <property type="evidence" value="ECO:0007669"/>
    <property type="project" value="UniProtKB-KW"/>
</dbReference>
<dbReference type="PANTHER" id="PTHR43464:SF19">
    <property type="entry name" value="UBIQUINONE BIOSYNTHESIS O-METHYLTRANSFERASE, MITOCHONDRIAL"/>
    <property type="match status" value="1"/>
</dbReference>
<dbReference type="PANTHER" id="PTHR43464">
    <property type="entry name" value="METHYLTRANSFERASE"/>
    <property type="match status" value="1"/>
</dbReference>
<evidence type="ECO:0000256" key="2">
    <source>
        <dbReference type="ARBA" id="ARBA00022679"/>
    </source>
</evidence>
<feature type="region of interest" description="Disordered" evidence="4">
    <location>
        <begin position="1"/>
        <end position="24"/>
    </location>
</feature>
<reference evidence="6" key="1">
    <citation type="journal article" date="2014" name="Int. J. Syst. Evol. Microbiol.">
        <title>Complete genome sequence of Corynebacterium casei LMG S-19264T (=DSM 44701T), isolated from a smear-ripened cheese.</title>
        <authorList>
            <consortium name="US DOE Joint Genome Institute (JGI-PGF)"/>
            <person name="Walter F."/>
            <person name="Albersmeier A."/>
            <person name="Kalinowski J."/>
            <person name="Ruckert C."/>
        </authorList>
    </citation>
    <scope>NUCLEOTIDE SEQUENCE</scope>
    <source>
        <strain evidence="6">JCM 4122</strain>
    </source>
</reference>
<dbReference type="GO" id="GO:0032259">
    <property type="term" value="P:methylation"/>
    <property type="evidence" value="ECO:0007669"/>
    <property type="project" value="UniProtKB-KW"/>
</dbReference>
<comment type="caution">
    <text evidence="6">The sequence shown here is derived from an EMBL/GenBank/DDBJ whole genome shotgun (WGS) entry which is preliminary data.</text>
</comment>
<protein>
    <recommendedName>
        <fullName evidence="5">Methyltransferase domain-containing protein</fullName>
    </recommendedName>
</protein>
<dbReference type="AlphaFoldDB" id="A0A919BQP2"/>
<feature type="domain" description="Methyltransferase" evidence="5">
    <location>
        <begin position="65"/>
        <end position="164"/>
    </location>
</feature>
<evidence type="ECO:0000313" key="7">
    <source>
        <dbReference type="Proteomes" id="UP000632849"/>
    </source>
</evidence>
<dbReference type="EMBL" id="BNBE01000002">
    <property type="protein sequence ID" value="GHG08049.1"/>
    <property type="molecule type" value="Genomic_DNA"/>
</dbReference>
<dbReference type="Gene3D" id="3.40.50.150">
    <property type="entry name" value="Vaccinia Virus protein VP39"/>
    <property type="match status" value="1"/>
</dbReference>
<accession>A0A919BQP2</accession>
<name>A0A919BQP2_STRFL</name>
<keyword evidence="2" id="KW-0808">Transferase</keyword>
<sequence length="286" mass="30219">MTDETTGTAERGAPGTTAGPTAPVPDFAAVGAAYDAYGRSARGRLRHDLVHRRLGAELPERPVRVLDAGCGDGETTLRLAAAGHEVTAVDASAGMLAAAARRLAADAGPEARVRFLRADVEVLTAEELGTDEPFDAVCCHGVLMYLDRPDEAVARLAGLVAEQGLLSVLTKNRRAIGFREALRGDHAAALGLIASGTDTSTGRLGLRTRGDSAGDLDRLAAENGLRPLPWQGVRVLNDHREDWAPGPEEYAAALEAEWAASSRDPYRRLAPLVHALARRVREPSGT</sequence>
<keyword evidence="3" id="KW-0949">S-adenosyl-L-methionine</keyword>
<keyword evidence="1" id="KW-0489">Methyltransferase</keyword>
<keyword evidence="7" id="KW-1185">Reference proteome</keyword>
<gene>
    <name evidence="6" type="ORF">GCM10017667_44830</name>
</gene>